<keyword evidence="1" id="KW-0812">Transmembrane</keyword>
<keyword evidence="1" id="KW-1133">Transmembrane helix</keyword>
<protein>
    <recommendedName>
        <fullName evidence="4">ABC transporter substrate-binding protein</fullName>
    </recommendedName>
</protein>
<reference evidence="2 3" key="1">
    <citation type="journal article" date="2016" name="Nat. Commun.">
        <title>Thousands of microbial genomes shed light on interconnected biogeochemical processes in an aquifer system.</title>
        <authorList>
            <person name="Anantharaman K."/>
            <person name="Brown C.T."/>
            <person name="Hug L.A."/>
            <person name="Sharon I."/>
            <person name="Castelle C.J."/>
            <person name="Probst A.J."/>
            <person name="Thomas B.C."/>
            <person name="Singh A."/>
            <person name="Wilkins M.J."/>
            <person name="Karaoz U."/>
            <person name="Brodie E.L."/>
            <person name="Williams K.H."/>
            <person name="Hubbard S.S."/>
            <person name="Banfield J.F."/>
        </authorList>
    </citation>
    <scope>NUCLEOTIDE SEQUENCE [LARGE SCALE GENOMIC DNA]</scope>
</reference>
<evidence type="ECO:0000256" key="1">
    <source>
        <dbReference type="SAM" id="Phobius"/>
    </source>
</evidence>
<name>A0A1F8DGY3_9BACT</name>
<sequence length="474" mass="51438">MPPKNIYQNDPSFSSPVVSQVPASAPMIPSVPPSVVPPSKKRLPKVLIFAGVGLILLAVVFLALKLIGSKGGATGQITWWGLWEDPSVVSPLIDEYQASHPGIKINYIKQSPQDYRERLTNALAKGTGPDIFYIHNSWVPMFRGDLDSLPASVINPADYVKTFYRTASSDLSTGNSIVGIPLGYDALVLYINEGIFTAAGKTAPATWDDLRVLAKELTIKSDQGIITQAGVALGRTENVDHWQEILALMMIQNNVDLSNPTGKNAEGALTFFTNFSSVDGVWDSTLPPSTQSFAGGKLAMYIGPSWRYFEIKQANPDLKFKTAPIPQLPKDNPSLPDITYATYWAQGIWTKSPNKTAAWNFLAFLTTQDSLQKMYQNATAIRGFGEVYPRSDMAQLLTDHPILGSLVSQAPGAQSWYIASRTFDGPTGINTQLSNYFGDAVNAVADGKESALQALATCAQGVAQVLAQYRLVVK</sequence>
<dbReference type="PANTHER" id="PTHR43649">
    <property type="entry name" value="ARABINOSE-BINDING PROTEIN-RELATED"/>
    <property type="match status" value="1"/>
</dbReference>
<feature type="transmembrane region" description="Helical" evidence="1">
    <location>
        <begin position="46"/>
        <end position="67"/>
    </location>
</feature>
<proteinExistence type="predicted"/>
<comment type="caution">
    <text evidence="2">The sequence shown here is derived from an EMBL/GenBank/DDBJ whole genome shotgun (WGS) entry which is preliminary data.</text>
</comment>
<dbReference type="EMBL" id="MGIL01000020">
    <property type="protein sequence ID" value="OGM87880.1"/>
    <property type="molecule type" value="Genomic_DNA"/>
</dbReference>
<accession>A0A1F8DGY3</accession>
<dbReference type="Gene3D" id="3.40.190.10">
    <property type="entry name" value="Periplasmic binding protein-like II"/>
    <property type="match status" value="1"/>
</dbReference>
<dbReference type="Proteomes" id="UP000177596">
    <property type="component" value="Unassembled WGS sequence"/>
</dbReference>
<evidence type="ECO:0000313" key="3">
    <source>
        <dbReference type="Proteomes" id="UP000177596"/>
    </source>
</evidence>
<gene>
    <name evidence="2" type="ORF">A2573_01600</name>
</gene>
<dbReference type="SUPFAM" id="SSF53850">
    <property type="entry name" value="Periplasmic binding protein-like II"/>
    <property type="match status" value="1"/>
</dbReference>
<dbReference type="PANTHER" id="PTHR43649:SF12">
    <property type="entry name" value="DIACETYLCHITOBIOSE BINDING PROTEIN DASA"/>
    <property type="match status" value="1"/>
</dbReference>
<dbReference type="AlphaFoldDB" id="A0A1F8DGY3"/>
<evidence type="ECO:0000313" key="2">
    <source>
        <dbReference type="EMBL" id="OGM87880.1"/>
    </source>
</evidence>
<keyword evidence="1" id="KW-0472">Membrane</keyword>
<dbReference type="Pfam" id="PF01547">
    <property type="entry name" value="SBP_bac_1"/>
    <property type="match status" value="1"/>
</dbReference>
<dbReference type="InterPro" id="IPR006059">
    <property type="entry name" value="SBP"/>
</dbReference>
<organism evidence="2 3">
    <name type="scientific">Candidatus Woesebacteria bacterium RIFOXYD1_FULL_43_18</name>
    <dbReference type="NCBI Taxonomy" id="1802551"/>
    <lineage>
        <taxon>Bacteria</taxon>
        <taxon>Candidatus Woeseibacteriota</taxon>
    </lineage>
</organism>
<evidence type="ECO:0008006" key="4">
    <source>
        <dbReference type="Google" id="ProtNLM"/>
    </source>
</evidence>
<dbReference type="InterPro" id="IPR050490">
    <property type="entry name" value="Bact_solute-bd_prot1"/>
</dbReference>